<evidence type="ECO:0000256" key="1">
    <source>
        <dbReference type="SAM" id="Phobius"/>
    </source>
</evidence>
<feature type="transmembrane region" description="Helical" evidence="1">
    <location>
        <begin position="61"/>
        <end position="88"/>
    </location>
</feature>
<protein>
    <recommendedName>
        <fullName evidence="4">Transmembrane protein</fullName>
    </recommendedName>
</protein>
<accession>A0A9R1WIH4</accession>
<keyword evidence="3" id="KW-1185">Reference proteome</keyword>
<reference evidence="2 3" key="1">
    <citation type="journal article" date="2017" name="Nat. Commun.">
        <title>Genome assembly with in vitro proximity ligation data and whole-genome triplication in lettuce.</title>
        <authorList>
            <person name="Reyes-Chin-Wo S."/>
            <person name="Wang Z."/>
            <person name="Yang X."/>
            <person name="Kozik A."/>
            <person name="Arikit S."/>
            <person name="Song C."/>
            <person name="Xia L."/>
            <person name="Froenicke L."/>
            <person name="Lavelle D.O."/>
            <person name="Truco M.J."/>
            <person name="Xia R."/>
            <person name="Zhu S."/>
            <person name="Xu C."/>
            <person name="Xu H."/>
            <person name="Xu X."/>
            <person name="Cox K."/>
            <person name="Korf I."/>
            <person name="Meyers B.C."/>
            <person name="Michelmore R.W."/>
        </authorList>
    </citation>
    <scope>NUCLEOTIDE SEQUENCE [LARGE SCALE GENOMIC DNA]</scope>
    <source>
        <strain evidence="3">cv. Salinas</strain>
        <tissue evidence="2">Seedlings</tissue>
    </source>
</reference>
<keyword evidence="1" id="KW-1133">Transmembrane helix</keyword>
<keyword evidence="1" id="KW-0812">Transmembrane</keyword>
<dbReference type="AlphaFoldDB" id="A0A9R1WIH4"/>
<dbReference type="EMBL" id="NBSK02000002">
    <property type="protein sequence ID" value="KAJ0223076.1"/>
    <property type="molecule type" value="Genomic_DNA"/>
</dbReference>
<organism evidence="2 3">
    <name type="scientific">Lactuca sativa</name>
    <name type="common">Garden lettuce</name>
    <dbReference type="NCBI Taxonomy" id="4236"/>
    <lineage>
        <taxon>Eukaryota</taxon>
        <taxon>Viridiplantae</taxon>
        <taxon>Streptophyta</taxon>
        <taxon>Embryophyta</taxon>
        <taxon>Tracheophyta</taxon>
        <taxon>Spermatophyta</taxon>
        <taxon>Magnoliopsida</taxon>
        <taxon>eudicotyledons</taxon>
        <taxon>Gunneridae</taxon>
        <taxon>Pentapetalae</taxon>
        <taxon>asterids</taxon>
        <taxon>campanulids</taxon>
        <taxon>Asterales</taxon>
        <taxon>Asteraceae</taxon>
        <taxon>Cichorioideae</taxon>
        <taxon>Cichorieae</taxon>
        <taxon>Lactucinae</taxon>
        <taxon>Lactuca</taxon>
    </lineage>
</organism>
<name>A0A9R1WIH4_LACSA</name>
<proteinExistence type="predicted"/>
<keyword evidence="1" id="KW-0472">Membrane</keyword>
<comment type="caution">
    <text evidence="2">The sequence shown here is derived from an EMBL/GenBank/DDBJ whole genome shotgun (WGS) entry which is preliminary data.</text>
</comment>
<evidence type="ECO:0000313" key="2">
    <source>
        <dbReference type="EMBL" id="KAJ0223076.1"/>
    </source>
</evidence>
<gene>
    <name evidence="2" type="ORF">LSAT_V11C200099070</name>
</gene>
<evidence type="ECO:0008006" key="4">
    <source>
        <dbReference type="Google" id="ProtNLM"/>
    </source>
</evidence>
<evidence type="ECO:0000313" key="3">
    <source>
        <dbReference type="Proteomes" id="UP000235145"/>
    </source>
</evidence>
<dbReference type="Proteomes" id="UP000235145">
    <property type="component" value="Unassembled WGS sequence"/>
</dbReference>
<sequence>MIGPQSCMSTLLNLITGHGESGDNVSVLKEKVGKLLTKIGIQLNFQIKADMKYNFLRNKKILTVCWIIQIVIDIYVFICLFIFILVFVK</sequence>